<dbReference type="Pfam" id="PF07892">
    <property type="entry name" value="DUF1667"/>
    <property type="match status" value="1"/>
</dbReference>
<dbReference type="InterPro" id="IPR036593">
    <property type="entry name" value="CPE0013-like_sf"/>
</dbReference>
<name>W6RYV2_9CLOT</name>
<accession>W6RYV2</accession>
<protein>
    <recommendedName>
        <fullName evidence="3">DUF1667 domain-containing protein</fullName>
    </recommendedName>
</protein>
<dbReference type="EMBL" id="HG917868">
    <property type="protein sequence ID" value="CDM67212.1"/>
    <property type="molecule type" value="Genomic_DNA"/>
</dbReference>
<evidence type="ECO:0000313" key="1">
    <source>
        <dbReference type="EMBL" id="CDM67212.1"/>
    </source>
</evidence>
<dbReference type="Gene3D" id="3.10.530.10">
    <property type="entry name" value="CPE0013-like"/>
    <property type="match status" value="1"/>
</dbReference>
<reference evidence="1 2" key="1">
    <citation type="submission" date="2013-11" db="EMBL/GenBank/DDBJ databases">
        <title>Complete genome sequence of Clostridum sp. M2/40.</title>
        <authorList>
            <person name="Wibberg D."/>
            <person name="Puehler A."/>
            <person name="Schlueter A."/>
        </authorList>
    </citation>
    <scope>NUCLEOTIDE SEQUENCE [LARGE SCALE GENOMIC DNA]</scope>
    <source>
        <strain evidence="2">M2/40</strain>
    </source>
</reference>
<proteinExistence type="predicted"/>
<sequence>MAVGVIEVRDDFTCDGIEFKRRDDNTKEVFTSLVRLKGSEAYNVLPVKSSEEIEVEKFIEISKAISRIYVSIPVSVGDVICKNILNTGIDIIATKNIDH</sequence>
<dbReference type="SUPFAM" id="SSF160148">
    <property type="entry name" value="CPE0013-like"/>
    <property type="match status" value="1"/>
</dbReference>
<organism evidence="1 2">
    <name type="scientific">Clostridium bornimense</name>
    <dbReference type="NCBI Taxonomy" id="1216932"/>
    <lineage>
        <taxon>Bacteria</taxon>
        <taxon>Bacillati</taxon>
        <taxon>Bacillota</taxon>
        <taxon>Clostridia</taxon>
        <taxon>Eubacteriales</taxon>
        <taxon>Clostridiaceae</taxon>
        <taxon>Clostridium</taxon>
    </lineage>
</organism>
<dbReference type="STRING" id="1216932.CM240_0019"/>
<dbReference type="RefSeq" id="WP_084485322.1">
    <property type="nucleotide sequence ID" value="NZ_HG917868.1"/>
</dbReference>
<dbReference type="eggNOG" id="COG3862">
    <property type="taxonomic scope" value="Bacteria"/>
</dbReference>
<gene>
    <name evidence="1" type="ORF">CM240_0019</name>
</gene>
<evidence type="ECO:0000313" key="2">
    <source>
        <dbReference type="Proteomes" id="UP000019426"/>
    </source>
</evidence>
<dbReference type="OrthoDB" id="1916594at2"/>
<dbReference type="Proteomes" id="UP000019426">
    <property type="component" value="Chromosome M2/40_rep1"/>
</dbReference>
<dbReference type="HOGENOM" id="CLU_148086_1_0_9"/>
<evidence type="ECO:0008006" key="3">
    <source>
        <dbReference type="Google" id="ProtNLM"/>
    </source>
</evidence>
<dbReference type="KEGG" id="clt:CM240_0019"/>
<dbReference type="PANTHER" id="PTHR39450:SF1">
    <property type="entry name" value="DUF1667 DOMAIN-CONTAINING PROTEIN"/>
    <property type="match status" value="1"/>
</dbReference>
<dbReference type="InterPro" id="IPR012460">
    <property type="entry name" value="DUF1667"/>
</dbReference>
<dbReference type="AlphaFoldDB" id="W6RYV2"/>
<keyword evidence="2" id="KW-1185">Reference proteome</keyword>
<dbReference type="PATRIC" id="fig|1216932.3.peg.15"/>
<dbReference type="PANTHER" id="PTHR39450">
    <property type="entry name" value="MOLYBDOPTERIN OXIDOREDUCTASE, 4FE-4S CLUSTER-BINDING SUBUNIT"/>
    <property type="match status" value="1"/>
</dbReference>